<reference evidence="1" key="1">
    <citation type="submission" date="2023-03" db="EMBL/GenBank/DDBJ databases">
        <title>Stygiobacter electus gen. nov., sp. nov., facultatively anaerobic thermotolerant bacterium of the class Ignavibacteria from a well of Yessentuki mineral water deposit.</title>
        <authorList>
            <person name="Podosokorskaya O.A."/>
            <person name="Elcheninov A.G."/>
            <person name="Petrova N.F."/>
            <person name="Zavarzina D.G."/>
            <person name="Kublanov I.V."/>
            <person name="Merkel A.Y."/>
        </authorList>
    </citation>
    <scope>NUCLEOTIDE SEQUENCE</scope>
    <source>
        <strain evidence="1">09-Me</strain>
    </source>
</reference>
<name>A0AAE3NW66_9BACT</name>
<dbReference type="Proteomes" id="UP001221302">
    <property type="component" value="Unassembled WGS sequence"/>
</dbReference>
<keyword evidence="2" id="KW-1185">Reference proteome</keyword>
<evidence type="ECO:0000313" key="2">
    <source>
        <dbReference type="Proteomes" id="UP001221302"/>
    </source>
</evidence>
<dbReference type="EMBL" id="JARGDL010000009">
    <property type="protein sequence ID" value="MDF1612026.1"/>
    <property type="molecule type" value="Genomic_DNA"/>
</dbReference>
<dbReference type="AlphaFoldDB" id="A0AAE3NW66"/>
<evidence type="ECO:0000313" key="1">
    <source>
        <dbReference type="EMBL" id="MDF1612026.1"/>
    </source>
</evidence>
<comment type="caution">
    <text evidence="1">The sequence shown here is derived from an EMBL/GenBank/DDBJ whole genome shotgun (WGS) entry which is preliminary data.</text>
</comment>
<gene>
    <name evidence="1" type="ORF">P0M35_07675</name>
</gene>
<proteinExistence type="predicted"/>
<accession>A0AAE3NW66</accession>
<organism evidence="1 2">
    <name type="scientific">Stygiobacter electus</name>
    <dbReference type="NCBI Taxonomy" id="3032292"/>
    <lineage>
        <taxon>Bacteria</taxon>
        <taxon>Pseudomonadati</taxon>
        <taxon>Ignavibacteriota</taxon>
        <taxon>Ignavibacteria</taxon>
        <taxon>Ignavibacteriales</taxon>
        <taxon>Melioribacteraceae</taxon>
        <taxon>Stygiobacter</taxon>
    </lineage>
</organism>
<dbReference type="RefSeq" id="WP_321535794.1">
    <property type="nucleotide sequence ID" value="NZ_JARGDL010000009.1"/>
</dbReference>
<sequence>MKKLSDLTKNKFHSTLHTDIPISLCNFYKYKVQNIITTKENKLKPLASIKINTITSRLINEFNNVLFIKRYNQIYK</sequence>
<protein>
    <submittedName>
        <fullName evidence="1">Uncharacterized protein</fullName>
    </submittedName>
</protein>